<sequence length="364" mass="41032">MLEAEIINNGSAEISVNYRIKLKHESGYVGIVSQYGAMQFGKIEETDLVEEKKNVLLAANGKGDFKNWTDGTIFYENQNKKVVTKMSADSSFGGRLGLLPANFTNTANGAYFGAVKELKLSEQAKDWYIWARAWFETGLVSQTGAWCLSVVDSDNHLIAGMAIEKSERARNRALVLFLMGDGAGGSRVVKSIEFTPSVWVKDNPYSSEGRDQNRNMFDLRKQGDKFTYFWYGGYHHYFESRIKDKQAAKVQFFAGQYKGGNSTINQLVTHHYLNDFSFYKLNVPFWRDVPNRYPTGAELFIDATGEVSPEEKGRLYVNNLLAPDDEILGTDYFKVPPGKTKVQLLVSSFAEVESARAEIEEAWI</sequence>
<proteinExistence type="predicted"/>
<dbReference type="AlphaFoldDB" id="A0A564TXQ7"/>
<organism evidence="1 2">
    <name type="scientific">Streptococcus constellatus</name>
    <dbReference type="NCBI Taxonomy" id="76860"/>
    <lineage>
        <taxon>Bacteria</taxon>
        <taxon>Bacillati</taxon>
        <taxon>Bacillota</taxon>
        <taxon>Bacilli</taxon>
        <taxon>Lactobacillales</taxon>
        <taxon>Streptococcaceae</taxon>
        <taxon>Streptococcus</taxon>
        <taxon>Streptococcus anginosus group</taxon>
    </lineage>
</organism>
<protein>
    <submittedName>
        <fullName evidence="1">Phage tail protein</fullName>
    </submittedName>
</protein>
<reference evidence="1 2" key="1">
    <citation type="submission" date="2019-07" db="EMBL/GenBank/DDBJ databases">
        <authorList>
            <person name="Hibberd C M."/>
            <person name="Gehrig L. J."/>
            <person name="Chang H.-W."/>
            <person name="Venkatesh S."/>
        </authorList>
    </citation>
    <scope>NUCLEOTIDE SEQUENCE [LARGE SCALE GENOMIC DNA]</scope>
    <source>
        <strain evidence="1">Streptococcus_constellatus_SS_Bg39</strain>
    </source>
</reference>
<gene>
    <name evidence="1" type="ORF">SCSS39_02063</name>
</gene>
<dbReference type="Proteomes" id="UP000385544">
    <property type="component" value="Unassembled WGS sequence"/>
</dbReference>
<accession>A0A564TXQ7</accession>
<evidence type="ECO:0000313" key="1">
    <source>
        <dbReference type="EMBL" id="VUX12010.1"/>
    </source>
</evidence>
<evidence type="ECO:0000313" key="2">
    <source>
        <dbReference type="Proteomes" id="UP000385544"/>
    </source>
</evidence>
<name>A0A564TXQ7_STRCV</name>
<dbReference type="EMBL" id="CABHMZ010000031">
    <property type="protein sequence ID" value="VUX12010.1"/>
    <property type="molecule type" value="Genomic_DNA"/>
</dbReference>